<dbReference type="STRING" id="100787.A0A0G4L5N4"/>
<dbReference type="PANTHER" id="PTHR10545:SF29">
    <property type="entry name" value="GH14572P-RELATED"/>
    <property type="match status" value="1"/>
</dbReference>
<dbReference type="GO" id="GO:0008080">
    <property type="term" value="F:N-acetyltransferase activity"/>
    <property type="evidence" value="ECO:0007669"/>
    <property type="project" value="TreeGrafter"/>
</dbReference>
<evidence type="ECO:0000313" key="6">
    <source>
        <dbReference type="Proteomes" id="UP000044602"/>
    </source>
</evidence>
<keyword evidence="1" id="KW-0808">Transferase</keyword>
<reference evidence="5 6" key="1">
    <citation type="submission" date="2015-05" db="EMBL/GenBank/DDBJ databases">
        <authorList>
            <person name="Wang D.B."/>
            <person name="Wang M."/>
        </authorList>
    </citation>
    <scope>NUCLEOTIDE SEQUENCE [LARGE SCALE GENOMIC DNA]</scope>
    <source>
        <strain evidence="5">VL1</strain>
    </source>
</reference>
<dbReference type="Gene3D" id="3.40.630.30">
    <property type="match status" value="1"/>
</dbReference>
<dbReference type="PROSITE" id="PS51186">
    <property type="entry name" value="GNAT"/>
    <property type="match status" value="1"/>
</dbReference>
<feature type="coiled-coil region" evidence="3">
    <location>
        <begin position="49"/>
        <end position="76"/>
    </location>
</feature>
<dbReference type="Pfam" id="PF00583">
    <property type="entry name" value="Acetyltransf_1"/>
    <property type="match status" value="1"/>
</dbReference>
<dbReference type="SUPFAM" id="SSF55729">
    <property type="entry name" value="Acyl-CoA N-acyltransferases (Nat)"/>
    <property type="match status" value="1"/>
</dbReference>
<dbReference type="InterPro" id="IPR000182">
    <property type="entry name" value="GNAT_dom"/>
</dbReference>
<feature type="domain" description="N-acetyltransferase" evidence="4">
    <location>
        <begin position="36"/>
        <end position="205"/>
    </location>
</feature>
<dbReference type="InterPro" id="IPR016181">
    <property type="entry name" value="Acyl_CoA_acyltransferase"/>
</dbReference>
<organism evidence="5 6">
    <name type="scientific">Verticillium longisporum</name>
    <name type="common">Verticillium dahliae var. longisporum</name>
    <dbReference type="NCBI Taxonomy" id="100787"/>
    <lineage>
        <taxon>Eukaryota</taxon>
        <taxon>Fungi</taxon>
        <taxon>Dikarya</taxon>
        <taxon>Ascomycota</taxon>
        <taxon>Pezizomycotina</taxon>
        <taxon>Sordariomycetes</taxon>
        <taxon>Hypocreomycetidae</taxon>
        <taxon>Glomerellales</taxon>
        <taxon>Plectosphaerellaceae</taxon>
        <taxon>Verticillium</taxon>
    </lineage>
</organism>
<keyword evidence="2" id="KW-0012">Acyltransferase</keyword>
<dbReference type="EMBL" id="CVQH01008335">
    <property type="protein sequence ID" value="CRK17269.1"/>
    <property type="molecule type" value="Genomic_DNA"/>
</dbReference>
<keyword evidence="3" id="KW-0175">Coiled coil</keyword>
<dbReference type="AlphaFoldDB" id="A0A0G4L5N4"/>
<gene>
    <name evidence="5" type="ORF">BN1708_011998</name>
</gene>
<proteinExistence type="predicted"/>
<accession>A0A0G4L5N4</accession>
<evidence type="ECO:0000256" key="2">
    <source>
        <dbReference type="ARBA" id="ARBA00023315"/>
    </source>
</evidence>
<dbReference type="PANTHER" id="PTHR10545">
    <property type="entry name" value="DIAMINE N-ACETYLTRANSFERASE"/>
    <property type="match status" value="1"/>
</dbReference>
<dbReference type="FunFam" id="3.40.630.30:FF:000086">
    <property type="entry name" value="Acetyltransferase, GNAT family, putative"/>
    <property type="match status" value="1"/>
</dbReference>
<dbReference type="Proteomes" id="UP000044602">
    <property type="component" value="Unassembled WGS sequence"/>
</dbReference>
<evidence type="ECO:0000259" key="4">
    <source>
        <dbReference type="PROSITE" id="PS51186"/>
    </source>
</evidence>
<evidence type="ECO:0000256" key="1">
    <source>
        <dbReference type="ARBA" id="ARBA00022679"/>
    </source>
</evidence>
<dbReference type="CDD" id="cd04301">
    <property type="entry name" value="NAT_SF"/>
    <property type="match status" value="1"/>
</dbReference>
<dbReference type="InterPro" id="IPR051016">
    <property type="entry name" value="Diverse_Substrate_AcTransf"/>
</dbReference>
<keyword evidence="6" id="KW-1185">Reference proteome</keyword>
<sequence length="213" mass="23405">MNDALRVALSIAEVGLAQPSDPLPSSSHPFAIMSPCTIRHARREDVPTILELIKELADYEKELSAVQATEETLANTIAFAPSDSNLSAPGGADSTTPARPARCLLAFDESNTPVGMALYFYSYSTWRARHGIWLEDLYVRQTERGKGYGKKLLSALAREVVETGGGRLEWCVLKWNEPSIQFYRSIGAQSMDEWVTMRVDGDTLPRLAGLGAQ</sequence>
<protein>
    <recommendedName>
        <fullName evidence="4">N-acetyltransferase domain-containing protein</fullName>
    </recommendedName>
</protein>
<evidence type="ECO:0000256" key="3">
    <source>
        <dbReference type="SAM" id="Coils"/>
    </source>
</evidence>
<evidence type="ECO:0000313" key="5">
    <source>
        <dbReference type="EMBL" id="CRK17269.1"/>
    </source>
</evidence>
<name>A0A0G4L5N4_VERLO</name>